<protein>
    <submittedName>
        <fullName evidence="2">Uncharacterized protein</fullName>
    </submittedName>
</protein>
<accession>K0RRA5</accession>
<sequence length="147" mass="16635">RRNKPPKDDASFASNPKSQAAFNKPEQVQRRINTEISEDTHVLGRLSKNQVPTPRLLPDLNFMLSDSSDDSTATETQENREEHRVTFVMLPESKRDVQMRSIRSPIDGSVSVVHLLGLGFRSDDEISICSSPARMGEDDGDEHRFWV</sequence>
<gene>
    <name evidence="2" type="ORF">THAOC_29379</name>
</gene>
<evidence type="ECO:0000313" key="3">
    <source>
        <dbReference type="Proteomes" id="UP000266841"/>
    </source>
</evidence>
<dbReference type="AlphaFoldDB" id="K0RRA5"/>
<reference evidence="2 3" key="1">
    <citation type="journal article" date="2012" name="Genome Biol.">
        <title>Genome and low-iron response of an oceanic diatom adapted to chronic iron limitation.</title>
        <authorList>
            <person name="Lommer M."/>
            <person name="Specht M."/>
            <person name="Roy A.S."/>
            <person name="Kraemer L."/>
            <person name="Andreson R."/>
            <person name="Gutowska M.A."/>
            <person name="Wolf J."/>
            <person name="Bergner S.V."/>
            <person name="Schilhabel M.B."/>
            <person name="Klostermeier U.C."/>
            <person name="Beiko R.G."/>
            <person name="Rosenstiel P."/>
            <person name="Hippler M."/>
            <person name="Laroche J."/>
        </authorList>
    </citation>
    <scope>NUCLEOTIDE SEQUENCE [LARGE SCALE GENOMIC DNA]</scope>
    <source>
        <strain evidence="2 3">CCMP1005</strain>
    </source>
</reference>
<organism evidence="2 3">
    <name type="scientific">Thalassiosira oceanica</name>
    <name type="common">Marine diatom</name>
    <dbReference type="NCBI Taxonomy" id="159749"/>
    <lineage>
        <taxon>Eukaryota</taxon>
        <taxon>Sar</taxon>
        <taxon>Stramenopiles</taxon>
        <taxon>Ochrophyta</taxon>
        <taxon>Bacillariophyta</taxon>
        <taxon>Coscinodiscophyceae</taxon>
        <taxon>Thalassiosirophycidae</taxon>
        <taxon>Thalassiosirales</taxon>
        <taxon>Thalassiosiraceae</taxon>
        <taxon>Thalassiosira</taxon>
    </lineage>
</organism>
<feature type="compositionally biased region" description="Basic and acidic residues" evidence="1">
    <location>
        <begin position="1"/>
        <end position="10"/>
    </location>
</feature>
<feature type="compositionally biased region" description="Polar residues" evidence="1">
    <location>
        <begin position="12"/>
        <end position="21"/>
    </location>
</feature>
<feature type="non-terminal residue" evidence="2">
    <location>
        <position position="1"/>
    </location>
</feature>
<feature type="compositionally biased region" description="Basic and acidic residues" evidence="1">
    <location>
        <begin position="27"/>
        <end position="42"/>
    </location>
</feature>
<feature type="region of interest" description="Disordered" evidence="1">
    <location>
        <begin position="1"/>
        <end position="81"/>
    </location>
</feature>
<dbReference type="Proteomes" id="UP000266841">
    <property type="component" value="Unassembled WGS sequence"/>
</dbReference>
<keyword evidence="3" id="KW-1185">Reference proteome</keyword>
<evidence type="ECO:0000256" key="1">
    <source>
        <dbReference type="SAM" id="MobiDB-lite"/>
    </source>
</evidence>
<evidence type="ECO:0000313" key="2">
    <source>
        <dbReference type="EMBL" id="EJK51446.1"/>
    </source>
</evidence>
<dbReference type="EMBL" id="AGNL01041619">
    <property type="protein sequence ID" value="EJK51446.1"/>
    <property type="molecule type" value="Genomic_DNA"/>
</dbReference>
<proteinExistence type="predicted"/>
<name>K0RRA5_THAOC</name>
<comment type="caution">
    <text evidence="2">The sequence shown here is derived from an EMBL/GenBank/DDBJ whole genome shotgun (WGS) entry which is preliminary data.</text>
</comment>